<dbReference type="GeneID" id="27727779"/>
<dbReference type="AlphaFoldDB" id="A0A084G092"/>
<dbReference type="OrthoDB" id="2309723at2759"/>
<dbReference type="KEGG" id="sapo:SAPIO_CDS8707"/>
<dbReference type="Pfam" id="PF13409">
    <property type="entry name" value="GST_N_2"/>
    <property type="match status" value="1"/>
</dbReference>
<dbReference type="SFLD" id="SFLDG00358">
    <property type="entry name" value="Main_(cytGST)"/>
    <property type="match status" value="1"/>
</dbReference>
<evidence type="ECO:0000259" key="2">
    <source>
        <dbReference type="PROSITE" id="PS50404"/>
    </source>
</evidence>
<dbReference type="EMBL" id="JOWA01000121">
    <property type="protein sequence ID" value="KEZ40754.1"/>
    <property type="molecule type" value="Genomic_DNA"/>
</dbReference>
<reference evidence="4 5" key="1">
    <citation type="journal article" date="2014" name="Genome Announc.">
        <title>Draft genome sequence of the pathogenic fungus Scedosporium apiospermum.</title>
        <authorList>
            <person name="Vandeputte P."/>
            <person name="Ghamrawi S."/>
            <person name="Rechenmann M."/>
            <person name="Iltis A."/>
            <person name="Giraud S."/>
            <person name="Fleury M."/>
            <person name="Thornton C."/>
            <person name="Delhaes L."/>
            <person name="Meyer W."/>
            <person name="Papon N."/>
            <person name="Bouchara J.P."/>
        </authorList>
    </citation>
    <scope>NUCLEOTIDE SEQUENCE [LARGE SCALE GENOMIC DNA]</scope>
    <source>
        <strain evidence="4 5">IHEM 14462</strain>
    </source>
</reference>
<dbReference type="SUPFAM" id="SSF52833">
    <property type="entry name" value="Thioredoxin-like"/>
    <property type="match status" value="1"/>
</dbReference>
<comment type="caution">
    <text evidence="4">The sequence shown here is derived from an EMBL/GenBank/DDBJ whole genome shotgun (WGS) entry which is preliminary data.</text>
</comment>
<organism evidence="4 5">
    <name type="scientific">Pseudallescheria apiosperma</name>
    <name type="common">Scedosporium apiospermum</name>
    <dbReference type="NCBI Taxonomy" id="563466"/>
    <lineage>
        <taxon>Eukaryota</taxon>
        <taxon>Fungi</taxon>
        <taxon>Dikarya</taxon>
        <taxon>Ascomycota</taxon>
        <taxon>Pezizomycotina</taxon>
        <taxon>Sordariomycetes</taxon>
        <taxon>Hypocreomycetidae</taxon>
        <taxon>Microascales</taxon>
        <taxon>Microascaceae</taxon>
        <taxon>Scedosporium</taxon>
    </lineage>
</organism>
<dbReference type="RefSeq" id="XP_016640553.1">
    <property type="nucleotide sequence ID" value="XM_016790290.1"/>
</dbReference>
<evidence type="ECO:0000256" key="1">
    <source>
        <dbReference type="ARBA" id="ARBA00007409"/>
    </source>
</evidence>
<keyword evidence="5" id="KW-1185">Reference proteome</keyword>
<dbReference type="Gene3D" id="1.20.1050.10">
    <property type="match status" value="1"/>
</dbReference>
<dbReference type="InterPro" id="IPR036282">
    <property type="entry name" value="Glutathione-S-Trfase_C_sf"/>
</dbReference>
<dbReference type="PROSITE" id="PS50405">
    <property type="entry name" value="GST_CTER"/>
    <property type="match status" value="1"/>
</dbReference>
<gene>
    <name evidence="4" type="ORF">SAPIO_CDS8707</name>
</gene>
<protein>
    <recommendedName>
        <fullName evidence="6">Glutathione S-transferase</fullName>
    </recommendedName>
</protein>
<name>A0A084G092_PSEDA</name>
<evidence type="ECO:0000313" key="4">
    <source>
        <dbReference type="EMBL" id="KEZ40754.1"/>
    </source>
</evidence>
<dbReference type="Pfam" id="PF00043">
    <property type="entry name" value="GST_C"/>
    <property type="match status" value="1"/>
</dbReference>
<evidence type="ECO:0000313" key="5">
    <source>
        <dbReference type="Proteomes" id="UP000028545"/>
    </source>
</evidence>
<dbReference type="CDD" id="cd03057">
    <property type="entry name" value="GST_N_Beta"/>
    <property type="match status" value="1"/>
</dbReference>
<proteinExistence type="inferred from homology"/>
<dbReference type="VEuPathDB" id="FungiDB:SAPIO_CDS8707"/>
<dbReference type="InterPro" id="IPR036249">
    <property type="entry name" value="Thioredoxin-like_sf"/>
</dbReference>
<dbReference type="InterPro" id="IPR004046">
    <property type="entry name" value="GST_C"/>
</dbReference>
<dbReference type="Gene3D" id="3.40.30.10">
    <property type="entry name" value="Glutaredoxin"/>
    <property type="match status" value="1"/>
</dbReference>
<feature type="domain" description="GST N-terminal" evidence="2">
    <location>
        <begin position="4"/>
        <end position="102"/>
    </location>
</feature>
<dbReference type="InterPro" id="IPR010987">
    <property type="entry name" value="Glutathione-S-Trfase_C-like"/>
</dbReference>
<dbReference type="HOGENOM" id="CLU_011226_6_1_1"/>
<dbReference type="InterPro" id="IPR040079">
    <property type="entry name" value="Glutathione_S-Trfase"/>
</dbReference>
<evidence type="ECO:0008006" key="6">
    <source>
        <dbReference type="Google" id="ProtNLM"/>
    </source>
</evidence>
<dbReference type="InterPro" id="IPR004045">
    <property type="entry name" value="Glutathione_S-Trfase_N"/>
</dbReference>
<dbReference type="SFLD" id="SFLDS00019">
    <property type="entry name" value="Glutathione_Transferase_(cytos"/>
    <property type="match status" value="1"/>
</dbReference>
<comment type="similarity">
    <text evidence="1">Belongs to the GST superfamily.</text>
</comment>
<accession>A0A084G092</accession>
<dbReference type="PANTHER" id="PTHR44051:SF8">
    <property type="entry name" value="GLUTATHIONE S-TRANSFERASE GSTA"/>
    <property type="match status" value="1"/>
</dbReference>
<sequence length="322" mass="35743">MAARQPPTLYLSRGACSLGPHSVLAHAGIPYKFVVMKQSPNGNSTNSRYEGADGSLSHEQFLAINPKGFVPTLVVGDGPDAVVITETPAVLTYIALLVPDLNLLGTGIIDRAKVAEWLAWGSNTIQNNGFAAFWRPGRFADDSDEATMQNIKRRGREVIAKAFTTIEEKLEGKEFAVGEALTVVDFLLLVYWWWWSDEEPDRKTKFPNFARLMEKVRELDGVKKAIAAEDIKVELIGVMKMLQRRYAYEAMSRRDHWRPNYVCFGRLEVSKSRAGFGRLISTAGLAQLATALASPIWNPNLLLRLALISAPNFAMSLDENGE</sequence>
<evidence type="ECO:0000259" key="3">
    <source>
        <dbReference type="PROSITE" id="PS50405"/>
    </source>
</evidence>
<dbReference type="OMA" id="HEQFLAI"/>
<dbReference type="SUPFAM" id="SSF47616">
    <property type="entry name" value="GST C-terminal domain-like"/>
    <property type="match status" value="1"/>
</dbReference>
<feature type="domain" description="GST C-terminal" evidence="3">
    <location>
        <begin position="107"/>
        <end position="235"/>
    </location>
</feature>
<dbReference type="PROSITE" id="PS50404">
    <property type="entry name" value="GST_NTER"/>
    <property type="match status" value="1"/>
</dbReference>
<dbReference type="PANTHER" id="PTHR44051">
    <property type="entry name" value="GLUTATHIONE S-TRANSFERASE-RELATED"/>
    <property type="match status" value="1"/>
</dbReference>
<dbReference type="Proteomes" id="UP000028545">
    <property type="component" value="Unassembled WGS sequence"/>
</dbReference>